<gene>
    <name evidence="1" type="ORF">RUM44_002793</name>
</gene>
<dbReference type="PANTHER" id="PTHR23220">
    <property type="entry name" value="INTEGRIN ALPHA"/>
    <property type="match status" value="1"/>
</dbReference>
<comment type="caution">
    <text evidence="1">The sequence shown here is derived from an EMBL/GenBank/DDBJ whole genome shotgun (WGS) entry which is preliminary data.</text>
</comment>
<sequence>MALIRKGQNSIKIWSECGWVVTNVLLLCLVISSDSFNIDTVNFIRHSGTPGSMFGFSVAEHRERGKNCWLIQSNFETGNRDGNQKGINKNFLLLNIEIPKLIALFKVLIGAPEAQTRQPGVTKGGAVYRCETSRDDACEEILFDSTDASLGKKTNQKFRVWEKER</sequence>
<accession>A0ABR1AFQ7</accession>
<evidence type="ECO:0000313" key="2">
    <source>
        <dbReference type="Proteomes" id="UP001359485"/>
    </source>
</evidence>
<dbReference type="Proteomes" id="UP001359485">
    <property type="component" value="Unassembled WGS sequence"/>
</dbReference>
<reference evidence="1 2" key="1">
    <citation type="submission" date="2023-09" db="EMBL/GenBank/DDBJ databases">
        <title>Genomes of two closely related lineages of the louse Polyplax serrata with different host specificities.</title>
        <authorList>
            <person name="Martinu J."/>
            <person name="Tarabai H."/>
            <person name="Stefka J."/>
            <person name="Hypsa V."/>
        </authorList>
    </citation>
    <scope>NUCLEOTIDE SEQUENCE [LARGE SCALE GENOMIC DNA]</scope>
    <source>
        <strain evidence="1">98ZLc_SE</strain>
    </source>
</reference>
<proteinExistence type="predicted"/>
<dbReference type="InterPro" id="IPR028994">
    <property type="entry name" value="Integrin_alpha_N"/>
</dbReference>
<keyword evidence="2" id="KW-1185">Reference proteome</keyword>
<dbReference type="Gene3D" id="2.130.10.130">
    <property type="entry name" value="Integrin alpha, N-terminal"/>
    <property type="match status" value="1"/>
</dbReference>
<protein>
    <submittedName>
        <fullName evidence="1">Uncharacterized protein</fullName>
    </submittedName>
</protein>
<organism evidence="1 2">
    <name type="scientific">Polyplax serrata</name>
    <name type="common">Common mouse louse</name>
    <dbReference type="NCBI Taxonomy" id="468196"/>
    <lineage>
        <taxon>Eukaryota</taxon>
        <taxon>Metazoa</taxon>
        <taxon>Ecdysozoa</taxon>
        <taxon>Arthropoda</taxon>
        <taxon>Hexapoda</taxon>
        <taxon>Insecta</taxon>
        <taxon>Pterygota</taxon>
        <taxon>Neoptera</taxon>
        <taxon>Paraneoptera</taxon>
        <taxon>Psocodea</taxon>
        <taxon>Troctomorpha</taxon>
        <taxon>Phthiraptera</taxon>
        <taxon>Anoplura</taxon>
        <taxon>Polyplacidae</taxon>
        <taxon>Polyplax</taxon>
    </lineage>
</organism>
<dbReference type="EMBL" id="JAWJWF010000050">
    <property type="protein sequence ID" value="KAK6618341.1"/>
    <property type="molecule type" value="Genomic_DNA"/>
</dbReference>
<evidence type="ECO:0000313" key="1">
    <source>
        <dbReference type="EMBL" id="KAK6618341.1"/>
    </source>
</evidence>
<name>A0ABR1AFQ7_POLSC</name>
<dbReference type="PANTHER" id="PTHR23220:SF133">
    <property type="entry name" value="INTEGRIN ALPHA-PS2"/>
    <property type="match status" value="1"/>
</dbReference>